<dbReference type="RefSeq" id="WP_356958754.1">
    <property type="nucleotide sequence ID" value="NZ_JBEYBD010000017.1"/>
</dbReference>
<organism evidence="1 2">
    <name type="scientific">Nocardia rhamnosiphila</name>
    <dbReference type="NCBI Taxonomy" id="426716"/>
    <lineage>
        <taxon>Bacteria</taxon>
        <taxon>Bacillati</taxon>
        <taxon>Actinomycetota</taxon>
        <taxon>Actinomycetes</taxon>
        <taxon>Mycobacteriales</taxon>
        <taxon>Nocardiaceae</taxon>
        <taxon>Nocardia</taxon>
    </lineage>
</organism>
<sequence>MIQVETGWIVKDGRDHDENADRVGAGAVRFALADGASDAAYPEIWAELLVWSFLQGRNPLEPNTLARLRWLWHERTRADEPDPPWYVTKKRALGSAAAFVGLTIDTHNRRFTATAVGDSCLLHIREGAVITAGPLEHSAQFTRIPALLSTRSGDKSYLKAHWRIDKPYSPGDTFLLASDALAKYLLRRRERGMPMDLAELSGAGTHFATWVVEARADRELDNDDTTFCLVKL</sequence>
<name>A0ABV2WWH1_9NOCA</name>
<dbReference type="EMBL" id="JBEYBF010000021">
    <property type="protein sequence ID" value="MEU1955235.1"/>
    <property type="molecule type" value="Genomic_DNA"/>
</dbReference>
<dbReference type="InterPro" id="IPR036457">
    <property type="entry name" value="PPM-type-like_dom_sf"/>
</dbReference>
<dbReference type="SUPFAM" id="SSF81606">
    <property type="entry name" value="PP2C-like"/>
    <property type="match status" value="1"/>
</dbReference>
<keyword evidence="2" id="KW-1185">Reference proteome</keyword>
<reference evidence="1 2" key="1">
    <citation type="submission" date="2024-06" db="EMBL/GenBank/DDBJ databases">
        <title>The Natural Products Discovery Center: Release of the First 8490 Sequenced Strains for Exploring Actinobacteria Biosynthetic Diversity.</title>
        <authorList>
            <person name="Kalkreuter E."/>
            <person name="Kautsar S.A."/>
            <person name="Yang D."/>
            <person name="Bader C.D."/>
            <person name="Teijaro C.N."/>
            <person name="Fluegel L."/>
            <person name="Davis C.M."/>
            <person name="Simpson J.R."/>
            <person name="Lauterbach L."/>
            <person name="Steele A.D."/>
            <person name="Gui C."/>
            <person name="Meng S."/>
            <person name="Li G."/>
            <person name="Viehrig K."/>
            <person name="Ye F."/>
            <person name="Su P."/>
            <person name="Kiefer A.F."/>
            <person name="Nichols A."/>
            <person name="Cepeda A.J."/>
            <person name="Yan W."/>
            <person name="Fan B."/>
            <person name="Jiang Y."/>
            <person name="Adhikari A."/>
            <person name="Zheng C.-J."/>
            <person name="Schuster L."/>
            <person name="Cowan T.M."/>
            <person name="Smanski M.J."/>
            <person name="Chevrette M.G."/>
            <person name="De Carvalho L.P.S."/>
            <person name="Shen B."/>
        </authorList>
    </citation>
    <scope>NUCLEOTIDE SEQUENCE [LARGE SCALE GENOMIC DNA]</scope>
    <source>
        <strain evidence="1 2">NPDC019708</strain>
    </source>
</reference>
<dbReference type="Proteomes" id="UP001550628">
    <property type="component" value="Unassembled WGS sequence"/>
</dbReference>
<evidence type="ECO:0000313" key="1">
    <source>
        <dbReference type="EMBL" id="MEU1955235.1"/>
    </source>
</evidence>
<comment type="caution">
    <text evidence="1">The sequence shown here is derived from an EMBL/GenBank/DDBJ whole genome shotgun (WGS) entry which is preliminary data.</text>
</comment>
<gene>
    <name evidence="1" type="ORF">ABZ510_25655</name>
</gene>
<proteinExistence type="predicted"/>
<accession>A0ABV2WWH1</accession>
<dbReference type="Gene3D" id="3.60.40.10">
    <property type="entry name" value="PPM-type phosphatase domain"/>
    <property type="match status" value="1"/>
</dbReference>
<evidence type="ECO:0000313" key="2">
    <source>
        <dbReference type="Proteomes" id="UP001550628"/>
    </source>
</evidence>
<evidence type="ECO:0008006" key="3">
    <source>
        <dbReference type="Google" id="ProtNLM"/>
    </source>
</evidence>
<protein>
    <recommendedName>
        <fullName evidence="3">Protein phosphatase 2C domain-containing protein</fullName>
    </recommendedName>
</protein>